<dbReference type="SUPFAM" id="SSF75005">
    <property type="entry name" value="Arabinanase/levansucrase/invertase"/>
    <property type="match status" value="1"/>
</dbReference>
<accession>A0A7C8GR10</accession>
<gene>
    <name evidence="9" type="ORF">F9U64_20150</name>
</gene>
<dbReference type="AlphaFoldDB" id="A0A7C8GR10"/>
<dbReference type="GO" id="GO:0030246">
    <property type="term" value="F:carbohydrate binding"/>
    <property type="evidence" value="ECO:0007669"/>
    <property type="project" value="InterPro"/>
</dbReference>
<protein>
    <submittedName>
        <fullName evidence="9">Family 43 glycosylhydrolase</fullName>
    </submittedName>
</protein>
<keyword evidence="10" id="KW-1185">Reference proteome</keyword>
<dbReference type="PANTHER" id="PTHR43817">
    <property type="entry name" value="GLYCOSYL HYDROLASE"/>
    <property type="match status" value="1"/>
</dbReference>
<dbReference type="Pfam" id="PF04616">
    <property type="entry name" value="Glyco_hydro_43"/>
    <property type="match status" value="1"/>
</dbReference>
<keyword evidence="2" id="KW-0732">Signal</keyword>
<evidence type="ECO:0000313" key="9">
    <source>
        <dbReference type="EMBL" id="KAB8126375.1"/>
    </source>
</evidence>
<evidence type="ECO:0000313" key="10">
    <source>
        <dbReference type="Proteomes" id="UP000480246"/>
    </source>
</evidence>
<dbReference type="InterPro" id="IPR005084">
    <property type="entry name" value="CBM6"/>
</dbReference>
<proteinExistence type="inferred from homology"/>
<evidence type="ECO:0000259" key="8">
    <source>
        <dbReference type="PROSITE" id="PS51175"/>
    </source>
</evidence>
<evidence type="ECO:0000256" key="2">
    <source>
        <dbReference type="ARBA" id="ARBA00022729"/>
    </source>
</evidence>
<evidence type="ECO:0000256" key="3">
    <source>
        <dbReference type="ARBA" id="ARBA00022801"/>
    </source>
</evidence>
<feature type="transmembrane region" description="Helical" evidence="7">
    <location>
        <begin position="36"/>
        <end position="52"/>
    </location>
</feature>
<dbReference type="Proteomes" id="UP000480246">
    <property type="component" value="Unassembled WGS sequence"/>
</dbReference>
<dbReference type="InterPro" id="IPR006710">
    <property type="entry name" value="Glyco_hydro_43"/>
</dbReference>
<keyword evidence="7" id="KW-1133">Transmembrane helix</keyword>
<keyword evidence="7" id="KW-0472">Membrane</keyword>
<evidence type="ECO:0000256" key="1">
    <source>
        <dbReference type="ARBA" id="ARBA00009865"/>
    </source>
</evidence>
<comment type="similarity">
    <text evidence="1">Belongs to the glycosyl hydrolase 43 family.</text>
</comment>
<dbReference type="Gene3D" id="2.60.120.260">
    <property type="entry name" value="Galactose-binding domain-like"/>
    <property type="match status" value="2"/>
</dbReference>
<keyword evidence="7" id="KW-0812">Transmembrane</keyword>
<dbReference type="Gene3D" id="2.115.10.20">
    <property type="entry name" value="Glycosyl hydrolase domain, family 43"/>
    <property type="match status" value="1"/>
</dbReference>
<dbReference type="PANTHER" id="PTHR43817:SF1">
    <property type="entry name" value="HYDROLASE, FAMILY 43, PUTATIVE (AFU_ORTHOLOGUE AFUA_3G01660)-RELATED"/>
    <property type="match status" value="1"/>
</dbReference>
<dbReference type="CDD" id="cd18820">
    <property type="entry name" value="GH43_LbAraf43-like"/>
    <property type="match status" value="1"/>
</dbReference>
<dbReference type="InterPro" id="IPR008979">
    <property type="entry name" value="Galactose-bd-like_sf"/>
</dbReference>
<dbReference type="GO" id="GO:0004553">
    <property type="term" value="F:hydrolase activity, hydrolyzing O-glycosyl compounds"/>
    <property type="evidence" value="ECO:0007669"/>
    <property type="project" value="InterPro"/>
</dbReference>
<dbReference type="PROSITE" id="PS51175">
    <property type="entry name" value="CBM6"/>
    <property type="match status" value="2"/>
</dbReference>
<feature type="domain" description="CBM6" evidence="8">
    <location>
        <begin position="625"/>
        <end position="742"/>
    </location>
</feature>
<evidence type="ECO:0000256" key="4">
    <source>
        <dbReference type="ARBA" id="ARBA00023295"/>
    </source>
</evidence>
<dbReference type="OrthoDB" id="177947at2"/>
<dbReference type="InterPro" id="IPR023296">
    <property type="entry name" value="Glyco_hydro_beta-prop_sf"/>
</dbReference>
<feature type="active site" description="Proton acceptor" evidence="5">
    <location>
        <position position="184"/>
    </location>
</feature>
<sequence length="750" mass="84175">MINTSHGIVRNIRTIPVLLFGADFYSEKGVHSMKKLMVFLFVAGLALSFVLLNNHSSIRAASSPIQLDKNDPFPAELKELKQYKVELDGHTPESGFYHNENIQINFHDSKTFDWKSTVGMKYVFVKGGNSGNLYTYDQEETMGEELKAPKNNGGQQPDIGYITFYYEEDAVALFENPVIGNGADPWIVRHTDGYYYYTNTTGNNITIWKSKTISGLQEAESKVVWTPEPGAPNSAHIWAPEIHFINGKWYIYFAASGGDMEKQRMHILESETSDPFSDYSYPEGTTYGKITTPSDKWAIDGTILELEGQYYFAWSGWEGDVNVRQDIYIAPMSNPWTISGERIELTRPEYDWEKIGEPHVNEGPQFLRNKDGQLFLIYSASGSWTDDYKLGMLTFTGADPLDPNAWEKSPEPVFEKDPEVGVYGPGHNGFFKSPDGTEDWIIYHAAKFQGSGWDRNIRMQQITWKEDGTPNFGKPAATGALLKVPSGEQSGTLTPKLPLGHKFEAEEARINRAQIVANTSASNQAKVGYIDFEDSFIEFDVELPPGDYTLKVRYANGMGEPSSHYVSVNGDSAGEVTYQNHGWDSWYFAEKEISLDSEENKIRLTKGQSFAEIDFIEIVPNTPEYKYEAEHANVRNTTVLHTLAASNKQKVNFTSEDSELEYRVKVEENGTYQLNFVYSNNTNDTGSQKVIINNQEIAELAFPSTAGMLESASVLVELAAGVQTINLSHNAGEFALDYMQVTCQKDSSDQ</sequence>
<name>A0A7C8GR10_9BACI</name>
<organism evidence="9 10">
    <name type="scientific">Gracilibacillus oryzae</name>
    <dbReference type="NCBI Taxonomy" id="1672701"/>
    <lineage>
        <taxon>Bacteria</taxon>
        <taxon>Bacillati</taxon>
        <taxon>Bacillota</taxon>
        <taxon>Bacilli</taxon>
        <taxon>Bacillales</taxon>
        <taxon>Bacillaceae</taxon>
        <taxon>Gracilibacillus</taxon>
    </lineage>
</organism>
<evidence type="ECO:0000256" key="5">
    <source>
        <dbReference type="PIRSR" id="PIRSR606710-1"/>
    </source>
</evidence>
<dbReference type="Pfam" id="PF16990">
    <property type="entry name" value="CBM_35"/>
    <property type="match status" value="1"/>
</dbReference>
<keyword evidence="3 9" id="KW-0378">Hydrolase</keyword>
<reference evidence="9 10" key="1">
    <citation type="submission" date="2019-10" db="EMBL/GenBank/DDBJ databases">
        <title>Gracilibacillus sp. nov. isolated from rice seeds.</title>
        <authorList>
            <person name="He S."/>
        </authorList>
    </citation>
    <scope>NUCLEOTIDE SEQUENCE [LARGE SCALE GENOMIC DNA]</scope>
    <source>
        <strain evidence="9 10">TD8</strain>
    </source>
</reference>
<comment type="caution">
    <text evidence="9">The sequence shown here is derived from an EMBL/GenBank/DDBJ whole genome shotgun (WGS) entry which is preliminary data.</text>
</comment>
<keyword evidence="4" id="KW-0326">Glycosidase</keyword>
<dbReference type="GO" id="GO:0005975">
    <property type="term" value="P:carbohydrate metabolic process"/>
    <property type="evidence" value="ECO:0007669"/>
    <property type="project" value="InterPro"/>
</dbReference>
<feature type="site" description="Important for catalytic activity, responsible for pKa modulation of the active site Glu and correct orientation of both the proton donor and substrate" evidence="6">
    <location>
        <position position="300"/>
    </location>
</feature>
<dbReference type="SUPFAM" id="SSF49785">
    <property type="entry name" value="Galactose-binding domain-like"/>
    <property type="match status" value="2"/>
</dbReference>
<evidence type="ECO:0000256" key="7">
    <source>
        <dbReference type="SAM" id="Phobius"/>
    </source>
</evidence>
<evidence type="ECO:0000256" key="6">
    <source>
        <dbReference type="PIRSR" id="PIRSR606710-2"/>
    </source>
</evidence>
<feature type="active site" description="Proton donor" evidence="5">
    <location>
        <position position="362"/>
    </location>
</feature>
<dbReference type="EMBL" id="WEID01000109">
    <property type="protein sequence ID" value="KAB8126375.1"/>
    <property type="molecule type" value="Genomic_DNA"/>
</dbReference>
<feature type="domain" description="CBM6" evidence="8">
    <location>
        <begin position="501"/>
        <end position="619"/>
    </location>
</feature>